<dbReference type="Pfam" id="PF00353">
    <property type="entry name" value="HemolysinCabind"/>
    <property type="match status" value="6"/>
</dbReference>
<dbReference type="EMBL" id="FTMK01000017">
    <property type="protein sequence ID" value="SIQ89761.1"/>
    <property type="molecule type" value="Genomic_DNA"/>
</dbReference>
<feature type="region of interest" description="Disordered" evidence="3">
    <location>
        <begin position="389"/>
        <end position="410"/>
    </location>
</feature>
<dbReference type="InterPro" id="IPR018511">
    <property type="entry name" value="Hemolysin-typ_Ca-bd_CS"/>
</dbReference>
<dbReference type="InterPro" id="IPR050557">
    <property type="entry name" value="RTX_toxin/Mannuronan_C5-epim"/>
</dbReference>
<feature type="region of interest" description="Disordered" evidence="3">
    <location>
        <begin position="743"/>
        <end position="764"/>
    </location>
</feature>
<evidence type="ECO:0000313" key="5">
    <source>
        <dbReference type="EMBL" id="SIQ89761.1"/>
    </source>
</evidence>
<gene>
    <name evidence="5" type="ORF">SAMN05421641_1171</name>
</gene>
<dbReference type="InterPro" id="IPR036844">
    <property type="entry name" value="Hint_dom_sf"/>
</dbReference>
<dbReference type="InterPro" id="IPR028992">
    <property type="entry name" value="Hedgehog/Intein_dom"/>
</dbReference>
<evidence type="ECO:0000256" key="1">
    <source>
        <dbReference type="ARBA" id="ARBA00004613"/>
    </source>
</evidence>
<dbReference type="PANTHER" id="PTHR38340">
    <property type="entry name" value="S-LAYER PROTEIN"/>
    <property type="match status" value="1"/>
</dbReference>
<accession>A0A1N6WI60</accession>
<comment type="subcellular location">
    <subcellularLocation>
        <location evidence="1">Secreted</location>
    </subcellularLocation>
</comment>
<dbReference type="Gene3D" id="2.150.10.10">
    <property type="entry name" value="Serralysin-like metalloprotease, C-terminal"/>
    <property type="match status" value="3"/>
</dbReference>
<dbReference type="PRINTS" id="PR00313">
    <property type="entry name" value="CABNDNGRPT"/>
</dbReference>
<dbReference type="InterPro" id="IPR001343">
    <property type="entry name" value="Hemolysn_Ca-bd"/>
</dbReference>
<dbReference type="PROSITE" id="PS00330">
    <property type="entry name" value="HEMOLYSIN_CALCIUM"/>
    <property type="match status" value="2"/>
</dbReference>
<dbReference type="SUPFAM" id="SSF51120">
    <property type="entry name" value="beta-Roll"/>
    <property type="match status" value="2"/>
</dbReference>
<proteinExistence type="predicted"/>
<feature type="region of interest" description="Disordered" evidence="3">
    <location>
        <begin position="257"/>
        <end position="276"/>
    </location>
</feature>
<organism evidence="5 6">
    <name type="scientific">Paracoccus thiocyanatus</name>
    <dbReference type="NCBI Taxonomy" id="34006"/>
    <lineage>
        <taxon>Bacteria</taxon>
        <taxon>Pseudomonadati</taxon>
        <taxon>Pseudomonadota</taxon>
        <taxon>Alphaproteobacteria</taxon>
        <taxon>Rhodobacterales</taxon>
        <taxon>Paracoccaceae</taxon>
        <taxon>Paracoccus</taxon>
    </lineage>
</organism>
<evidence type="ECO:0000259" key="4">
    <source>
        <dbReference type="Pfam" id="PF13403"/>
    </source>
</evidence>
<sequence length="764" mass="78523">MASVTYSMLYLGKLPDMDTIETNQVADNPGAVLNGKTFGSAGNPLFSQSMRVTLNDNNNDGVVSFNHRSGGTTDTVSYRLGDTSSTVKVDSAVRVLSANVVQALDGGGTRTIQVTLRIFQDVNGNVFMLPPSSENQFPNETRLTENPVVSISVPSNATYDTAAYSGLTLNRAVLPFADGYVDGTDGNDLIGDAYIDGSGDRVDAGDAILPGALGDDDDIRAGAGNDTVYAGSGRDSVRGGAGDDVLYGYRQAAGDDGAADTLDGGDGQDRLYGGGGADSLLGGTGNDLLDGGAGNDTLEGGDDSDTMTGGLGADSFLGGAGADSIYGDDTLGADSLGGADYIDAGAGDDRALGGFGNDTIIGGTGADTVLGGAGNDLLYGDDTLGTGSQGGADSIEGGAGADNIMSGAGNDTVRGGDGNDTILAGMGNDLVDGGAGADLLTGGEGFDTFLVGTGDRITDFNTGAGQDISDGDRTNNDFADLSSYYNSTNLARWNAANPEQTYSHALAWMRADQADNGILDMLQGSNGLPEFSMAIQNGGSAVAGSDLTTDNTAVVCFGADAMIETATGAVPAGALQVGDLVMTRDCGLQPLRWIGKRRLDARTLSARPQLRPVRIRAGALGPGLPTADLIVSPQHRVLVRSRIAQRMFGTCEVLVAAKQLLQVEGIEPAADLREVTYVHFLLNRHQVVISNGTETESLYTGSQALEAVGSAAREEIFAVFPELRTQGAVPSARFLVRGLGRQPAARHRQNRQALVQDRARRVSG</sequence>
<dbReference type="GO" id="GO:0005576">
    <property type="term" value="C:extracellular region"/>
    <property type="evidence" value="ECO:0007669"/>
    <property type="project" value="UniProtKB-SubCell"/>
</dbReference>
<evidence type="ECO:0000256" key="2">
    <source>
        <dbReference type="ARBA" id="ARBA00022525"/>
    </source>
</evidence>
<reference evidence="5 6" key="1">
    <citation type="submission" date="2017-01" db="EMBL/GenBank/DDBJ databases">
        <authorList>
            <person name="Varghese N."/>
            <person name="Submissions S."/>
        </authorList>
    </citation>
    <scope>NUCLEOTIDE SEQUENCE [LARGE SCALE GENOMIC DNA]</scope>
    <source>
        <strain evidence="5 6">ATCC 700171</strain>
    </source>
</reference>
<evidence type="ECO:0000313" key="6">
    <source>
        <dbReference type="Proteomes" id="UP000323956"/>
    </source>
</evidence>
<dbReference type="SUPFAM" id="SSF51294">
    <property type="entry name" value="Hedgehog/intein (Hint) domain"/>
    <property type="match status" value="1"/>
</dbReference>
<dbReference type="Proteomes" id="UP000323956">
    <property type="component" value="Unassembled WGS sequence"/>
</dbReference>
<dbReference type="RefSeq" id="WP_149766131.1">
    <property type="nucleotide sequence ID" value="NZ_FTMK01000017.1"/>
</dbReference>
<dbReference type="OrthoDB" id="6305173at2"/>
<protein>
    <submittedName>
        <fullName evidence="5">Hemolysin-type calcium-binding repeat-containing protein</fullName>
    </submittedName>
</protein>
<evidence type="ECO:0000256" key="3">
    <source>
        <dbReference type="SAM" id="MobiDB-lite"/>
    </source>
</evidence>
<dbReference type="AlphaFoldDB" id="A0A1N6WI60"/>
<dbReference type="Pfam" id="PF13403">
    <property type="entry name" value="Hint_2"/>
    <property type="match status" value="1"/>
</dbReference>
<name>A0A1N6WI60_9RHOB</name>
<feature type="domain" description="Hedgehog/Intein (Hint)" evidence="4">
    <location>
        <begin position="555"/>
        <end position="701"/>
    </location>
</feature>
<dbReference type="GO" id="GO:0005509">
    <property type="term" value="F:calcium ion binding"/>
    <property type="evidence" value="ECO:0007669"/>
    <property type="project" value="InterPro"/>
</dbReference>
<dbReference type="InterPro" id="IPR011049">
    <property type="entry name" value="Serralysin-like_metalloprot_C"/>
</dbReference>
<dbReference type="PANTHER" id="PTHR38340:SF1">
    <property type="entry name" value="S-LAYER PROTEIN"/>
    <property type="match status" value="1"/>
</dbReference>
<keyword evidence="2" id="KW-0964">Secreted</keyword>